<reference evidence="2 3" key="1">
    <citation type="submission" date="2021-04" db="EMBL/GenBank/DDBJ databases">
        <authorList>
            <person name="Ivanova A."/>
        </authorList>
    </citation>
    <scope>NUCLEOTIDE SEQUENCE [LARGE SCALE GENOMIC DNA]</scope>
    <source>
        <strain evidence="2 3">G18</strain>
    </source>
</reference>
<dbReference type="EMBL" id="JAGKQQ010000001">
    <property type="protein sequence ID" value="MBP3959529.1"/>
    <property type="molecule type" value="Genomic_DNA"/>
</dbReference>
<accession>A0ABS5C0L1</accession>
<evidence type="ECO:0000313" key="2">
    <source>
        <dbReference type="EMBL" id="MBP3959529.1"/>
    </source>
</evidence>
<keyword evidence="3" id="KW-1185">Reference proteome</keyword>
<feature type="compositionally biased region" description="Pro residues" evidence="1">
    <location>
        <begin position="235"/>
        <end position="246"/>
    </location>
</feature>
<evidence type="ECO:0008006" key="4">
    <source>
        <dbReference type="Google" id="ProtNLM"/>
    </source>
</evidence>
<organism evidence="2 3">
    <name type="scientific">Gemmata palustris</name>
    <dbReference type="NCBI Taxonomy" id="2822762"/>
    <lineage>
        <taxon>Bacteria</taxon>
        <taxon>Pseudomonadati</taxon>
        <taxon>Planctomycetota</taxon>
        <taxon>Planctomycetia</taxon>
        <taxon>Gemmatales</taxon>
        <taxon>Gemmataceae</taxon>
        <taxon>Gemmata</taxon>
    </lineage>
</organism>
<comment type="caution">
    <text evidence="2">The sequence shown here is derived from an EMBL/GenBank/DDBJ whole genome shotgun (WGS) entry which is preliminary data.</text>
</comment>
<proteinExistence type="predicted"/>
<evidence type="ECO:0000256" key="1">
    <source>
        <dbReference type="SAM" id="MobiDB-lite"/>
    </source>
</evidence>
<name>A0ABS5C0L1_9BACT</name>
<dbReference type="RefSeq" id="WP_210660207.1">
    <property type="nucleotide sequence ID" value="NZ_JAGKQQ010000001.1"/>
</dbReference>
<evidence type="ECO:0000313" key="3">
    <source>
        <dbReference type="Proteomes" id="UP000676565"/>
    </source>
</evidence>
<protein>
    <recommendedName>
        <fullName evidence="4">DUF1376 domain-containing protein</fullName>
    </recommendedName>
</protein>
<dbReference type="Proteomes" id="UP000676565">
    <property type="component" value="Unassembled WGS sequence"/>
</dbReference>
<feature type="region of interest" description="Disordered" evidence="1">
    <location>
        <begin position="225"/>
        <end position="250"/>
    </location>
</feature>
<gene>
    <name evidence="2" type="ORF">J8F10_30155</name>
</gene>
<sequence length="329" mass="37501">MSNSFDPTHLVSEFLQAIGPNLDQIPPPFDLPERGRCPTIPLSFGLLGKLAQLSEVEEAVTNRFIARHEEIIQEFTSRGLSNSTARDATLRQLWLEEEQERSTTRERWYCGLSVEERYAFNRQCLTRSGPLFAQLIPEGIPSHQHGACARLALEVAELARRHRKRRSAIETSLYDRGLARRTVSSGDVKHVNDNKQPILSGALKRADDDKENAISRLIERWWREMSHDEPTTSKPMPPSEAPPPSEFPEWDDTERVLRFRGQECKRFKKTAPHQVKVLNAFQEEGWPNAISDPLPKGKLAKTIESLNMRLQHIKFSLNGAADGILWQPL</sequence>